<gene>
    <name evidence="1" type="ORF">H9714_00375</name>
</gene>
<organism evidence="1 2">
    <name type="scientific">Candidatus Flavonifractor intestinipullorum</name>
    <dbReference type="NCBI Taxonomy" id="2838587"/>
    <lineage>
        <taxon>Bacteria</taxon>
        <taxon>Bacillati</taxon>
        <taxon>Bacillota</taxon>
        <taxon>Clostridia</taxon>
        <taxon>Eubacteriales</taxon>
        <taxon>Oscillospiraceae</taxon>
        <taxon>Flavonifractor</taxon>
    </lineage>
</organism>
<evidence type="ECO:0008006" key="3">
    <source>
        <dbReference type="Google" id="ProtNLM"/>
    </source>
</evidence>
<reference evidence="1" key="1">
    <citation type="journal article" date="2021" name="PeerJ">
        <title>Extensive microbial diversity within the chicken gut microbiome revealed by metagenomics and culture.</title>
        <authorList>
            <person name="Gilroy R."/>
            <person name="Ravi A."/>
            <person name="Getino M."/>
            <person name="Pursley I."/>
            <person name="Horton D.L."/>
            <person name="Alikhan N.F."/>
            <person name="Baker D."/>
            <person name="Gharbi K."/>
            <person name="Hall N."/>
            <person name="Watson M."/>
            <person name="Adriaenssens E.M."/>
            <person name="Foster-Nyarko E."/>
            <person name="Jarju S."/>
            <person name="Secka A."/>
            <person name="Antonio M."/>
            <person name="Oren A."/>
            <person name="Chaudhuri R.R."/>
            <person name="La Ragione R."/>
            <person name="Hildebrand F."/>
            <person name="Pallen M.J."/>
        </authorList>
    </citation>
    <scope>NUCLEOTIDE SEQUENCE</scope>
    <source>
        <strain evidence="1">CHK189-11263</strain>
    </source>
</reference>
<reference evidence="1" key="2">
    <citation type="submission" date="2021-04" db="EMBL/GenBank/DDBJ databases">
        <authorList>
            <person name="Gilroy R."/>
        </authorList>
    </citation>
    <scope>NUCLEOTIDE SEQUENCE</scope>
    <source>
        <strain evidence="1">CHK189-11263</strain>
    </source>
</reference>
<accession>A0A9D2S453</accession>
<dbReference type="Gene3D" id="3.90.70.10">
    <property type="entry name" value="Cysteine proteinases"/>
    <property type="match status" value="1"/>
</dbReference>
<protein>
    <recommendedName>
        <fullName evidence="3">Peptidase C39-like domain-containing protein</fullName>
    </recommendedName>
</protein>
<dbReference type="AlphaFoldDB" id="A0A9D2S453"/>
<evidence type="ECO:0000313" key="2">
    <source>
        <dbReference type="Proteomes" id="UP000824208"/>
    </source>
</evidence>
<evidence type="ECO:0000313" key="1">
    <source>
        <dbReference type="EMBL" id="HJB55992.1"/>
    </source>
</evidence>
<name>A0A9D2S453_9FIRM</name>
<comment type="caution">
    <text evidence="1">The sequence shown here is derived from an EMBL/GenBank/DDBJ whole genome shotgun (WGS) entry which is preliminary data.</text>
</comment>
<proteinExistence type="predicted"/>
<dbReference type="Proteomes" id="UP000824208">
    <property type="component" value="Unassembled WGS sequence"/>
</dbReference>
<dbReference type="EMBL" id="DWYC01000003">
    <property type="protein sequence ID" value="HJB55992.1"/>
    <property type="molecule type" value="Genomic_DNA"/>
</dbReference>
<sequence length="218" mass="24463">MYYYVNQTRYPHVPYPTLTAIPELARNDTTVRSAGCGLCSVSMVVTNLTGTEFPLIDALELSLAVNANHSPGTDMDRLAPYVAERFGLKLVMTDDPEQLRQSLLRGGMAVANVTGDRPEENYVGLFSHGGHYVAVVAIEPDGEHVTVLDPSQLPDKFHEAGREGKVVENGFCLHTTLSILAEDCRFRPAECYPEGEFKSWMEFDRRTVHNRYYLFEKE</sequence>